<dbReference type="KEGG" id="sbat:G4Z16_04890"/>
<dbReference type="InterPro" id="IPR002734">
    <property type="entry name" value="RibDG_C"/>
</dbReference>
<dbReference type="AlphaFoldDB" id="A0A7T1WR33"/>
<organism evidence="2 3">
    <name type="scientific">Streptomyces bathyalis</name>
    <dbReference type="NCBI Taxonomy" id="2710756"/>
    <lineage>
        <taxon>Bacteria</taxon>
        <taxon>Bacillati</taxon>
        <taxon>Actinomycetota</taxon>
        <taxon>Actinomycetes</taxon>
        <taxon>Kitasatosporales</taxon>
        <taxon>Streptomycetaceae</taxon>
        <taxon>Streptomyces</taxon>
    </lineage>
</organism>
<dbReference type="GO" id="GO:0009231">
    <property type="term" value="P:riboflavin biosynthetic process"/>
    <property type="evidence" value="ECO:0007669"/>
    <property type="project" value="InterPro"/>
</dbReference>
<name>A0A7T1WR33_9ACTN</name>
<dbReference type="GO" id="GO:0008703">
    <property type="term" value="F:5-amino-6-(5-phosphoribosylamino)uracil reductase activity"/>
    <property type="evidence" value="ECO:0007669"/>
    <property type="project" value="InterPro"/>
</dbReference>
<feature type="domain" description="Bacterial bifunctional deaminase-reductase C-terminal" evidence="1">
    <location>
        <begin position="4"/>
        <end position="172"/>
    </location>
</feature>
<accession>A0A7T1WR33</accession>
<protein>
    <submittedName>
        <fullName evidence="2">Deaminase</fullName>
    </submittedName>
</protein>
<dbReference type="Pfam" id="PF01872">
    <property type="entry name" value="RibD_C"/>
    <property type="match status" value="1"/>
</dbReference>
<gene>
    <name evidence="2" type="ORF">G4Z16_04890</name>
</gene>
<reference evidence="3" key="1">
    <citation type="submission" date="2020-02" db="EMBL/GenBank/DDBJ databases">
        <title>Streptomyces sp. ASO4wet.</title>
        <authorList>
            <person name="Risdian C."/>
            <person name="Landwehr W."/>
            <person name="Schupp P."/>
            <person name="Wink J."/>
        </authorList>
    </citation>
    <scope>NUCLEOTIDE SEQUENCE [LARGE SCALE GENOMIC DNA]</scope>
    <source>
        <strain evidence="3">ASO4wet</strain>
    </source>
</reference>
<dbReference type="Proteomes" id="UP000595046">
    <property type="component" value="Chromosome"/>
</dbReference>
<evidence type="ECO:0000259" key="1">
    <source>
        <dbReference type="Pfam" id="PF01872"/>
    </source>
</evidence>
<proteinExistence type="predicted"/>
<evidence type="ECO:0000313" key="2">
    <source>
        <dbReference type="EMBL" id="QPP05846.1"/>
    </source>
</evidence>
<dbReference type="Gene3D" id="3.40.430.10">
    <property type="entry name" value="Dihydrofolate Reductase, subunit A"/>
    <property type="match status" value="1"/>
</dbReference>
<dbReference type="EMBL" id="CP048882">
    <property type="protein sequence ID" value="QPP05846.1"/>
    <property type="molecule type" value="Genomic_DNA"/>
</dbReference>
<keyword evidence="3" id="KW-1185">Reference proteome</keyword>
<evidence type="ECO:0000313" key="3">
    <source>
        <dbReference type="Proteomes" id="UP000595046"/>
    </source>
</evidence>
<sequence length="187" mass="20726">MQELNADVFISVDGWAGSATSPGYFGYGGPELEEWIGTEMAAPQLVILGRRTYEILSGLPEEARDESSQRMAELETVVFSRTLESAEWPNTRVCSGDLVAEVERLKREADVPLRTMGSLSVVRQLIAAGLVDRLRLMTFPLLVGESGRERFFEQTASADLELAAHRVLDGRLMLLEYHPTGKDIPRA</sequence>
<dbReference type="RefSeq" id="WP_197349365.1">
    <property type="nucleotide sequence ID" value="NZ_CP048882.1"/>
</dbReference>
<dbReference type="SUPFAM" id="SSF53597">
    <property type="entry name" value="Dihydrofolate reductase-like"/>
    <property type="match status" value="1"/>
</dbReference>
<dbReference type="InterPro" id="IPR024072">
    <property type="entry name" value="DHFR-like_dom_sf"/>
</dbReference>